<dbReference type="KEGG" id="pho:PH0573"/>
<keyword evidence="2" id="KW-1185">Reference proteome</keyword>
<reference evidence="1 2" key="1">
    <citation type="journal article" date="1998" name="DNA Res.">
        <title>Complete sequence and gene organization of the genome of a hyper-thermophilic archaebacterium, Pyrococcus horikoshii OT3.</title>
        <authorList>
            <person name="Kawarabayasi Y."/>
            <person name="Sawada M."/>
            <person name="Horikawa H."/>
            <person name="Haikawa Y."/>
            <person name="Hino Y."/>
            <person name="Yamamoto S."/>
            <person name="Sekine M."/>
            <person name="Baba S."/>
            <person name="Kosugi H."/>
            <person name="Hosoyama A."/>
            <person name="Nagai Y."/>
            <person name="Sakai M."/>
            <person name="Ogura K."/>
            <person name="Otuka R."/>
            <person name="Nakazawa H."/>
            <person name="Takamiya M."/>
            <person name="Ohfuku Y."/>
            <person name="Funahashi T."/>
            <person name="Tanaka T."/>
            <person name="Kudoh Y."/>
            <person name="Yamazaki J."/>
            <person name="Kushida N."/>
            <person name="Oguchi A."/>
            <person name="Aoki K."/>
            <person name="Nakamura Y."/>
            <person name="Robb T.F."/>
            <person name="Horikoshi K."/>
            <person name="Masuchi Y."/>
            <person name="Shizuya H."/>
            <person name="Kikuchi H."/>
        </authorList>
    </citation>
    <scope>NUCLEOTIDE SEQUENCE [LARGE SCALE GENOMIC DNA]</scope>
    <source>
        <strain evidence="2">ATCC 700860 / DSM 12428 / JCM 9974 / NBRC 100139 / OT-3</strain>
    </source>
</reference>
<gene>
    <name evidence="1" type="ordered locus">PH0573</name>
</gene>
<dbReference type="Proteomes" id="UP000000752">
    <property type="component" value="Chromosome"/>
</dbReference>
<dbReference type="EMBL" id="BA000001">
    <property type="protein sequence ID" value="BAA29662.1"/>
    <property type="molecule type" value="Genomic_DNA"/>
</dbReference>
<dbReference type="EnsemblBacteria" id="BAA29662">
    <property type="protein sequence ID" value="BAA29662"/>
    <property type="gene ID" value="BAA29662"/>
</dbReference>
<accession>O58309</accession>
<evidence type="ECO:0000313" key="2">
    <source>
        <dbReference type="Proteomes" id="UP000000752"/>
    </source>
</evidence>
<organism evidence="1 2">
    <name type="scientific">Pyrococcus horikoshii (strain ATCC 700860 / DSM 12428 / JCM 9974 / NBRC 100139 / OT-3)</name>
    <dbReference type="NCBI Taxonomy" id="70601"/>
    <lineage>
        <taxon>Archaea</taxon>
        <taxon>Methanobacteriati</taxon>
        <taxon>Methanobacteriota</taxon>
        <taxon>Thermococci</taxon>
        <taxon>Thermococcales</taxon>
        <taxon>Thermococcaceae</taxon>
        <taxon>Pyrococcus</taxon>
    </lineage>
</organism>
<evidence type="ECO:0000313" key="1">
    <source>
        <dbReference type="EMBL" id="BAA29662.1"/>
    </source>
</evidence>
<protein>
    <submittedName>
        <fullName evidence="1">Uncharacterized protein</fullName>
    </submittedName>
</protein>
<sequence length="141" mass="15040">MFGFIPVAKITSSALYSPASVTTFSTLSSPSIFIVISCSLRFTCFFSFSSKISVTSLSKDLLRTLSPLTIIVTFFPWAANASAISIPMYPPPIITTFSTLYFSMYSLIAKASGGRSAVNTPLRLTPSIAGTCGEAPLAKTR</sequence>
<dbReference type="PIR" id="A71172">
    <property type="entry name" value="A71172"/>
</dbReference>
<dbReference type="AlphaFoldDB" id="O58309"/>
<name>O58309_PYRHO</name>
<proteinExistence type="predicted"/>